<keyword evidence="1" id="KW-0472">Membrane</keyword>
<evidence type="ECO:0000259" key="2">
    <source>
        <dbReference type="Pfam" id="PF07811"/>
    </source>
</evidence>
<feature type="transmembrane region" description="Helical" evidence="1">
    <location>
        <begin position="25"/>
        <end position="50"/>
    </location>
</feature>
<dbReference type="Pfam" id="PF07811">
    <property type="entry name" value="TadE"/>
    <property type="match status" value="1"/>
</dbReference>
<reference evidence="4" key="1">
    <citation type="submission" date="2017-02" db="EMBL/GenBank/DDBJ databases">
        <authorList>
            <person name="Varghese N."/>
            <person name="Submissions S."/>
        </authorList>
    </citation>
    <scope>NUCLEOTIDE SEQUENCE [LARGE SCALE GENOMIC DNA]</scope>
    <source>
        <strain evidence="4">DSM 19608</strain>
    </source>
</reference>
<dbReference type="EMBL" id="FUXB01000002">
    <property type="protein sequence ID" value="SJZ49317.1"/>
    <property type="molecule type" value="Genomic_DNA"/>
</dbReference>
<evidence type="ECO:0000313" key="4">
    <source>
        <dbReference type="Proteomes" id="UP000190834"/>
    </source>
</evidence>
<dbReference type="RefSeq" id="WP_078924872.1">
    <property type="nucleotide sequence ID" value="NZ_FUXB01000002.1"/>
</dbReference>
<protein>
    <submittedName>
        <fullName evidence="3">TadE-like protein</fullName>
    </submittedName>
</protein>
<keyword evidence="1" id="KW-1133">Transmembrane helix</keyword>
<evidence type="ECO:0000256" key="1">
    <source>
        <dbReference type="SAM" id="Phobius"/>
    </source>
</evidence>
<keyword evidence="4" id="KW-1185">Reference proteome</keyword>
<sequence length="178" mass="19590">MLRLRIYHNGFHNKQAGSVAIETVFLLPIILILLFAIIHYSMIFFAASLFNHAAKEGIRHAVSYVDEECYFSSAGCQDETLLVQIKPVVQTHALQIIKGFASETSGDEWTLFGVTLPDKEELITLTTIEGGGCCKVIINLPNYHSTPFLPLNIIDGLIPGEGSVFPNQIMASAVLKLN</sequence>
<keyword evidence="1" id="KW-0812">Transmembrane</keyword>
<dbReference type="STRING" id="1123491.SAMN02745782_00464"/>
<feature type="domain" description="TadE-like" evidence="2">
    <location>
        <begin position="17"/>
        <end position="59"/>
    </location>
</feature>
<accession>A0A1T4L438</accession>
<dbReference type="InterPro" id="IPR012495">
    <property type="entry name" value="TadE-like_dom"/>
</dbReference>
<organism evidence="3 4">
    <name type="scientific">Vibrio cincinnatiensis DSM 19608</name>
    <dbReference type="NCBI Taxonomy" id="1123491"/>
    <lineage>
        <taxon>Bacteria</taxon>
        <taxon>Pseudomonadati</taxon>
        <taxon>Pseudomonadota</taxon>
        <taxon>Gammaproteobacteria</taxon>
        <taxon>Vibrionales</taxon>
        <taxon>Vibrionaceae</taxon>
        <taxon>Vibrio</taxon>
    </lineage>
</organism>
<gene>
    <name evidence="3" type="ORF">SAMN02745782_00464</name>
</gene>
<dbReference type="AlphaFoldDB" id="A0A1T4L438"/>
<evidence type="ECO:0000313" key="3">
    <source>
        <dbReference type="EMBL" id="SJZ49317.1"/>
    </source>
</evidence>
<dbReference type="Proteomes" id="UP000190834">
    <property type="component" value="Unassembled WGS sequence"/>
</dbReference>
<dbReference type="OrthoDB" id="5904775at2"/>
<dbReference type="GeneID" id="70583321"/>
<proteinExistence type="predicted"/>
<name>A0A1T4L438_VIBCI</name>